<evidence type="ECO:0000256" key="8">
    <source>
        <dbReference type="ARBA" id="ARBA00022833"/>
    </source>
</evidence>
<feature type="region of interest" description="Disordered" evidence="15">
    <location>
        <begin position="164"/>
        <end position="190"/>
    </location>
</feature>
<organism evidence="16 17">
    <name type="scientific">Tothia fuscella</name>
    <dbReference type="NCBI Taxonomy" id="1048955"/>
    <lineage>
        <taxon>Eukaryota</taxon>
        <taxon>Fungi</taxon>
        <taxon>Dikarya</taxon>
        <taxon>Ascomycota</taxon>
        <taxon>Pezizomycotina</taxon>
        <taxon>Dothideomycetes</taxon>
        <taxon>Pleosporomycetidae</taxon>
        <taxon>Venturiales</taxon>
        <taxon>Cylindrosympodiaceae</taxon>
        <taxon>Tothia</taxon>
    </lineage>
</organism>
<evidence type="ECO:0000256" key="14">
    <source>
        <dbReference type="RuleBase" id="RU368090"/>
    </source>
</evidence>
<keyword evidence="12 14" id="KW-0539">Nucleus</keyword>
<evidence type="ECO:0000256" key="3">
    <source>
        <dbReference type="ARBA" id="ARBA00005273"/>
    </source>
</evidence>
<evidence type="ECO:0000256" key="1">
    <source>
        <dbReference type="ARBA" id="ARBA00002817"/>
    </source>
</evidence>
<evidence type="ECO:0000256" key="9">
    <source>
        <dbReference type="ARBA" id="ARBA00023015"/>
    </source>
</evidence>
<evidence type="ECO:0000313" key="16">
    <source>
        <dbReference type="EMBL" id="KAF2428832.1"/>
    </source>
</evidence>
<evidence type="ECO:0000256" key="5">
    <source>
        <dbReference type="ARBA" id="ARBA00022723"/>
    </source>
</evidence>
<comment type="subunit">
    <text evidence="14">Component of the 7-subunit TFIIH core complex composed of XPB/SSL2, XPD/RAD3, SSL1, TFB1, TFB2, TFB4 and TFB5, which is active in NER. The core complex associates with the 3-subunit CTD-kinase module TFIIK composed of CCL1, KIN28 and TFB3 to form the 10-subunit holoenzyme (holo-TFIIH) active in transcription.</text>
</comment>
<keyword evidence="10 14" id="KW-0804">Transcription</keyword>
<keyword evidence="8 14" id="KW-0862">Zinc</keyword>
<proteinExistence type="inferred from homology"/>
<comment type="subcellular location">
    <subcellularLocation>
        <location evidence="2 14">Nucleus</location>
    </subcellularLocation>
</comment>
<name>A0A9P4NNM4_9PEZI</name>
<dbReference type="OrthoDB" id="17307at2759"/>
<keyword evidence="6 14" id="KW-0227">DNA damage</keyword>
<dbReference type="Proteomes" id="UP000800235">
    <property type="component" value="Unassembled WGS sequence"/>
</dbReference>
<dbReference type="Pfam" id="PF03850">
    <property type="entry name" value="Tfb4"/>
    <property type="match status" value="1"/>
</dbReference>
<evidence type="ECO:0000313" key="17">
    <source>
        <dbReference type="Proteomes" id="UP000800235"/>
    </source>
</evidence>
<evidence type="ECO:0000256" key="2">
    <source>
        <dbReference type="ARBA" id="ARBA00004123"/>
    </source>
</evidence>
<dbReference type="GO" id="GO:0005675">
    <property type="term" value="C:transcription factor TFIIH holo complex"/>
    <property type="evidence" value="ECO:0007669"/>
    <property type="project" value="UniProtKB-UniRule"/>
</dbReference>
<dbReference type="InterPro" id="IPR004600">
    <property type="entry name" value="TFIIH_Tfb4/GTF2H3"/>
</dbReference>
<dbReference type="GO" id="GO:0008270">
    <property type="term" value="F:zinc ion binding"/>
    <property type="evidence" value="ECO:0007669"/>
    <property type="project" value="UniProtKB-KW"/>
</dbReference>
<comment type="caution">
    <text evidence="16">The sequence shown here is derived from an EMBL/GenBank/DDBJ whole genome shotgun (WGS) entry which is preliminary data.</text>
</comment>
<evidence type="ECO:0000256" key="6">
    <source>
        <dbReference type="ARBA" id="ARBA00022763"/>
    </source>
</evidence>
<evidence type="ECO:0000256" key="4">
    <source>
        <dbReference type="ARBA" id="ARBA00021280"/>
    </source>
</evidence>
<gene>
    <name evidence="16" type="ORF">EJ08DRAFT_312817</name>
</gene>
<dbReference type="AlphaFoldDB" id="A0A9P4NNM4"/>
<keyword evidence="7 14" id="KW-0863">Zinc-finger</keyword>
<dbReference type="EMBL" id="MU007052">
    <property type="protein sequence ID" value="KAF2428832.1"/>
    <property type="molecule type" value="Genomic_DNA"/>
</dbReference>
<protein>
    <recommendedName>
        <fullName evidence="4 14">General transcription and DNA repair factor IIH subunit TFB4</fullName>
        <shortName evidence="14">TFIIH subunit TFB4</shortName>
    </recommendedName>
    <alternativeName>
        <fullName evidence="13 14">RNA polymerase II transcription factor B subunit 4</fullName>
    </alternativeName>
</protein>
<dbReference type="PANTHER" id="PTHR12831:SF0">
    <property type="entry name" value="GENERAL TRANSCRIPTION FACTOR IIH SUBUNIT 3"/>
    <property type="match status" value="1"/>
</dbReference>
<evidence type="ECO:0000256" key="10">
    <source>
        <dbReference type="ARBA" id="ARBA00023163"/>
    </source>
</evidence>
<evidence type="ECO:0000256" key="15">
    <source>
        <dbReference type="SAM" id="MobiDB-lite"/>
    </source>
</evidence>
<keyword evidence="11 14" id="KW-0234">DNA repair</keyword>
<keyword evidence="17" id="KW-1185">Reference proteome</keyword>
<dbReference type="GO" id="GO:0000439">
    <property type="term" value="C:transcription factor TFIIH core complex"/>
    <property type="evidence" value="ECO:0007669"/>
    <property type="project" value="UniProtKB-UniRule"/>
</dbReference>
<dbReference type="GO" id="GO:0006289">
    <property type="term" value="P:nucleotide-excision repair"/>
    <property type="evidence" value="ECO:0007669"/>
    <property type="project" value="UniProtKB-UniRule"/>
</dbReference>
<comment type="function">
    <text evidence="1 14">Component of the general transcription and DNA repair factor IIH (TFIIH) core complex, which is involved in general and transcription-coupled nucleotide excision repair (NER) of damaged DNA and, when complexed to TFIIK, in RNA transcription by RNA polymerase II. In NER, TFIIH acts by opening DNA around the lesion to allow the excision of the damaged oligonucleotide and its replacement by a new DNA fragment. In transcription, TFIIH has an essential role in transcription initiation. When the pre-initiation complex (PIC) has been established, TFIIH is required for promoter opening and promoter escape. Phosphorylation of the C-terminal tail (CTD) of the largest subunit of RNA polymerase II by the kinase module TFIIK controls the initiation of transcription.</text>
</comment>
<evidence type="ECO:0000256" key="12">
    <source>
        <dbReference type="ARBA" id="ARBA00023242"/>
    </source>
</evidence>
<dbReference type="PANTHER" id="PTHR12831">
    <property type="entry name" value="TRANSCRIPTION INITIATION FACTOR IIH TFIIH , POLYPEPTIDE 3-RELATED"/>
    <property type="match status" value="1"/>
</dbReference>
<keyword evidence="9 14" id="KW-0805">Transcription regulation</keyword>
<sequence>MEGIDATDRNIIISNATPPSILTIILDTNPIAWSALSPTLPLTKALSSLLVFINAHLAINHANQVCVIASHTDRSTWLYPTPKPTKGHRHSSTNKSNGVSKPTAEEDANKYRPFLAIEQQVLSNLRALIDDTDPDTLEEGESTQIAGALTIALTYINQQTLQASPSGPDSNYIRVAEQPPPSTSTTAGQSQTSSLVSRILVLSVSSDLSSQYISVMNAIFASQRLQIPIDVLKLAGDTVFLQQASDATGGIYLAPETEALKGGAGLLQYLMMGYLPDVTSRRWLVMPGDQEVDFRAACFCHRDVVDLGFVCSVCLSSTFLRSQGLTR</sequence>
<comment type="similarity">
    <text evidence="3 14">Belongs to the TFB4 family.</text>
</comment>
<accession>A0A9P4NNM4</accession>
<evidence type="ECO:0000256" key="13">
    <source>
        <dbReference type="ARBA" id="ARBA00033341"/>
    </source>
</evidence>
<keyword evidence="5 14" id="KW-0479">Metal-binding</keyword>
<reference evidence="16" key="1">
    <citation type="journal article" date="2020" name="Stud. Mycol.">
        <title>101 Dothideomycetes genomes: a test case for predicting lifestyles and emergence of pathogens.</title>
        <authorList>
            <person name="Haridas S."/>
            <person name="Albert R."/>
            <person name="Binder M."/>
            <person name="Bloem J."/>
            <person name="Labutti K."/>
            <person name="Salamov A."/>
            <person name="Andreopoulos B."/>
            <person name="Baker S."/>
            <person name="Barry K."/>
            <person name="Bills G."/>
            <person name="Bluhm B."/>
            <person name="Cannon C."/>
            <person name="Castanera R."/>
            <person name="Culley D."/>
            <person name="Daum C."/>
            <person name="Ezra D."/>
            <person name="Gonzalez J."/>
            <person name="Henrissat B."/>
            <person name="Kuo A."/>
            <person name="Liang C."/>
            <person name="Lipzen A."/>
            <person name="Lutzoni F."/>
            <person name="Magnuson J."/>
            <person name="Mondo S."/>
            <person name="Nolan M."/>
            <person name="Ohm R."/>
            <person name="Pangilinan J."/>
            <person name="Park H.-J."/>
            <person name="Ramirez L."/>
            <person name="Alfaro M."/>
            <person name="Sun H."/>
            <person name="Tritt A."/>
            <person name="Yoshinaga Y."/>
            <person name="Zwiers L.-H."/>
            <person name="Turgeon B."/>
            <person name="Goodwin S."/>
            <person name="Spatafora J."/>
            <person name="Crous P."/>
            <person name="Grigoriev I."/>
        </authorList>
    </citation>
    <scope>NUCLEOTIDE SEQUENCE</scope>
    <source>
        <strain evidence="16">CBS 130266</strain>
    </source>
</reference>
<evidence type="ECO:0000256" key="7">
    <source>
        <dbReference type="ARBA" id="ARBA00022771"/>
    </source>
</evidence>
<dbReference type="GO" id="GO:0006355">
    <property type="term" value="P:regulation of DNA-templated transcription"/>
    <property type="evidence" value="ECO:0007669"/>
    <property type="project" value="InterPro"/>
</dbReference>
<dbReference type="InterPro" id="IPR036465">
    <property type="entry name" value="vWFA_dom_sf"/>
</dbReference>
<feature type="region of interest" description="Disordered" evidence="15">
    <location>
        <begin position="79"/>
        <end position="105"/>
    </location>
</feature>
<dbReference type="Gene3D" id="3.40.50.410">
    <property type="entry name" value="von Willebrand factor, type A domain"/>
    <property type="match status" value="1"/>
</dbReference>
<evidence type="ECO:0000256" key="11">
    <source>
        <dbReference type="ARBA" id="ARBA00023204"/>
    </source>
</evidence>